<feature type="region of interest" description="Disordered" evidence="1">
    <location>
        <begin position="144"/>
        <end position="199"/>
    </location>
</feature>
<sequence length="199" mass="22133">MGTRKVHWVDMAPLWESEPTKACRRSMFPKSAKAEAKEEETQPEGEEEITLGQAIKDRRNCDGQGNHPWARTPAQNIVSAFIGAIVVDLSEYWLLLVLPLIVLAIIGTCVVGFCLVNEKRDTSLDHATAEALNQMAQDENIEFISQEKTTPQSEKEKVDRPASASEDYSMSVSLADDGSLEEQLSATFPPRNRIKNQTT</sequence>
<feature type="transmembrane region" description="Helical" evidence="2">
    <location>
        <begin position="92"/>
        <end position="116"/>
    </location>
</feature>
<dbReference type="Proteomes" id="UP000887565">
    <property type="component" value="Unplaced"/>
</dbReference>
<keyword evidence="2" id="KW-1133">Transmembrane helix</keyword>
<evidence type="ECO:0000313" key="4">
    <source>
        <dbReference type="WBParaSite" id="nRc.2.0.1.t05781-RA"/>
    </source>
</evidence>
<evidence type="ECO:0000313" key="3">
    <source>
        <dbReference type="Proteomes" id="UP000887565"/>
    </source>
</evidence>
<dbReference type="AlphaFoldDB" id="A0A915HWT3"/>
<dbReference type="WBParaSite" id="nRc.2.0.1.t05781-RA">
    <property type="protein sequence ID" value="nRc.2.0.1.t05781-RA"/>
    <property type="gene ID" value="nRc.2.0.1.g05781"/>
</dbReference>
<proteinExistence type="predicted"/>
<keyword evidence="3" id="KW-1185">Reference proteome</keyword>
<keyword evidence="2" id="KW-0812">Transmembrane</keyword>
<accession>A0A915HWT3</accession>
<evidence type="ECO:0000256" key="2">
    <source>
        <dbReference type="SAM" id="Phobius"/>
    </source>
</evidence>
<protein>
    <submittedName>
        <fullName evidence="4">Uncharacterized protein</fullName>
    </submittedName>
</protein>
<name>A0A915HWT3_ROMCU</name>
<feature type="region of interest" description="Disordered" evidence="1">
    <location>
        <begin position="27"/>
        <end position="48"/>
    </location>
</feature>
<reference evidence="4" key="1">
    <citation type="submission" date="2022-11" db="UniProtKB">
        <authorList>
            <consortium name="WormBaseParasite"/>
        </authorList>
    </citation>
    <scope>IDENTIFICATION</scope>
</reference>
<evidence type="ECO:0000256" key="1">
    <source>
        <dbReference type="SAM" id="MobiDB-lite"/>
    </source>
</evidence>
<keyword evidence="2" id="KW-0472">Membrane</keyword>
<organism evidence="3 4">
    <name type="scientific">Romanomermis culicivorax</name>
    <name type="common">Nematode worm</name>
    <dbReference type="NCBI Taxonomy" id="13658"/>
    <lineage>
        <taxon>Eukaryota</taxon>
        <taxon>Metazoa</taxon>
        <taxon>Ecdysozoa</taxon>
        <taxon>Nematoda</taxon>
        <taxon>Enoplea</taxon>
        <taxon>Dorylaimia</taxon>
        <taxon>Mermithida</taxon>
        <taxon>Mermithoidea</taxon>
        <taxon>Mermithidae</taxon>
        <taxon>Romanomermis</taxon>
    </lineage>
</organism>